<dbReference type="CDD" id="cd04301">
    <property type="entry name" value="NAT_SF"/>
    <property type="match status" value="1"/>
</dbReference>
<dbReference type="InterPro" id="IPR052829">
    <property type="entry name" value="N-acetyltransferase_domain"/>
</dbReference>
<dbReference type="Pfam" id="PF00583">
    <property type="entry name" value="Acetyltransf_1"/>
    <property type="match status" value="1"/>
</dbReference>
<dbReference type="AlphaFoldDB" id="K1S5S2"/>
<name>K1S5S2_9ZZZZ</name>
<dbReference type="InterPro" id="IPR000182">
    <property type="entry name" value="GNAT_dom"/>
</dbReference>
<dbReference type="Gene3D" id="3.40.630.30">
    <property type="match status" value="1"/>
</dbReference>
<reference evidence="2" key="1">
    <citation type="journal article" date="2013" name="Environ. Microbiol.">
        <title>Microbiota from the distal guts of lean and obese adolescents exhibit partial functional redundancy besides clear differences in community structure.</title>
        <authorList>
            <person name="Ferrer M."/>
            <person name="Ruiz A."/>
            <person name="Lanza F."/>
            <person name="Haange S.B."/>
            <person name="Oberbach A."/>
            <person name="Till H."/>
            <person name="Bargiela R."/>
            <person name="Campoy C."/>
            <person name="Segura M.T."/>
            <person name="Richter M."/>
            <person name="von Bergen M."/>
            <person name="Seifert J."/>
            <person name="Suarez A."/>
        </authorList>
    </citation>
    <scope>NUCLEOTIDE SEQUENCE</scope>
</reference>
<comment type="caution">
    <text evidence="2">The sequence shown here is derived from an EMBL/GenBank/DDBJ whole genome shotgun (WGS) entry which is preliminary data.</text>
</comment>
<protein>
    <submittedName>
        <fullName evidence="2">Protein containing GCN5-related N-acetyltransferase domain protein</fullName>
    </submittedName>
</protein>
<dbReference type="GO" id="GO:0016747">
    <property type="term" value="F:acyltransferase activity, transferring groups other than amino-acyl groups"/>
    <property type="evidence" value="ECO:0007669"/>
    <property type="project" value="InterPro"/>
</dbReference>
<evidence type="ECO:0000313" key="2">
    <source>
        <dbReference type="EMBL" id="EKC50844.1"/>
    </source>
</evidence>
<dbReference type="EMBL" id="AJWZ01009599">
    <property type="protein sequence ID" value="EKC50844.1"/>
    <property type="molecule type" value="Genomic_DNA"/>
</dbReference>
<dbReference type="InterPro" id="IPR016181">
    <property type="entry name" value="Acyl_CoA_acyltransferase"/>
</dbReference>
<dbReference type="PANTHER" id="PTHR43259:SF1">
    <property type="entry name" value="N-ACETYLTRANSFERASE DOMAIN-CONTAINING PROTEIN"/>
    <property type="match status" value="1"/>
</dbReference>
<dbReference type="PROSITE" id="PS51186">
    <property type="entry name" value="GNAT"/>
    <property type="match status" value="1"/>
</dbReference>
<proteinExistence type="predicted"/>
<accession>K1S5S2</accession>
<dbReference type="SUPFAM" id="SSF55729">
    <property type="entry name" value="Acyl-CoA N-acyltransferases (Nat)"/>
    <property type="match status" value="1"/>
</dbReference>
<evidence type="ECO:0000259" key="1">
    <source>
        <dbReference type="PROSITE" id="PS51186"/>
    </source>
</evidence>
<sequence>MIKVDIVFRKAKVIDLDGINTLIGDVFKHHLDEVNNNLDMFNLVGVHNNIVVAHLYVTKIYNAITKENWYKIDDLCVKEGYRGLGIGTKLLEKLDQVAKSDNISYLELTSNKKRCAAHKLYQKNNFKIIETDLFRKEIN</sequence>
<dbReference type="PANTHER" id="PTHR43259">
    <property type="entry name" value="SPT10P"/>
    <property type="match status" value="1"/>
</dbReference>
<keyword evidence="2" id="KW-0808">Transferase</keyword>
<feature type="domain" description="N-acetyltransferase" evidence="1">
    <location>
        <begin position="6"/>
        <end position="139"/>
    </location>
</feature>
<organism evidence="2">
    <name type="scientific">human gut metagenome</name>
    <dbReference type="NCBI Taxonomy" id="408170"/>
    <lineage>
        <taxon>unclassified sequences</taxon>
        <taxon>metagenomes</taxon>
        <taxon>organismal metagenomes</taxon>
    </lineage>
</organism>
<gene>
    <name evidence="2" type="ORF">OBE_13921</name>
</gene>